<dbReference type="OrthoDB" id="384721at2"/>
<name>A0A1H6MWA7_9RHOB</name>
<dbReference type="SUPFAM" id="SSF51695">
    <property type="entry name" value="PLC-like phosphodiesterases"/>
    <property type="match status" value="1"/>
</dbReference>
<sequence>MLHPDFLTRPLAHRGLHGPGVPENSLPAFRAAIASGYGIELDVQPARDGTPLVFHDAGLRRMAGIDAPVSSLGVADAAACRLLGTAHGIPTLDEVLALVAGRVPVLIEVKDPDDTLGPDIGALPDLVARIAAAHAAQGHPVAVMSFNPHMVAAMARPGLAAGLTSCGFGITGWPRIAAARRAALARLEGFDTVGACFISHDCKDLDNPAVLALARRGVPVLCWTIRSAAAETAARRIARNITFEGYRPCAS</sequence>
<dbReference type="PANTHER" id="PTHR46211">
    <property type="entry name" value="GLYCEROPHOSPHORYL DIESTER PHOSPHODIESTERASE"/>
    <property type="match status" value="1"/>
</dbReference>
<dbReference type="GO" id="GO:0008081">
    <property type="term" value="F:phosphoric diester hydrolase activity"/>
    <property type="evidence" value="ECO:0007669"/>
    <property type="project" value="InterPro"/>
</dbReference>
<protein>
    <submittedName>
        <fullName evidence="2">Glycerophosphoryl diester phosphodiesterase</fullName>
    </submittedName>
</protein>
<dbReference type="Pfam" id="PF03009">
    <property type="entry name" value="GDPD"/>
    <property type="match status" value="1"/>
</dbReference>
<reference evidence="3" key="1">
    <citation type="submission" date="2016-10" db="EMBL/GenBank/DDBJ databases">
        <authorList>
            <person name="Varghese N."/>
            <person name="Submissions S."/>
        </authorList>
    </citation>
    <scope>NUCLEOTIDE SEQUENCE [LARGE SCALE GENOMIC DNA]</scope>
    <source>
        <strain evidence="3">DSM 11593</strain>
    </source>
</reference>
<dbReference type="Gene3D" id="3.20.20.190">
    <property type="entry name" value="Phosphatidylinositol (PI) phosphodiesterase"/>
    <property type="match status" value="1"/>
</dbReference>
<dbReference type="InterPro" id="IPR030395">
    <property type="entry name" value="GP_PDE_dom"/>
</dbReference>
<dbReference type="PROSITE" id="PS51704">
    <property type="entry name" value="GP_PDE"/>
    <property type="match status" value="1"/>
</dbReference>
<feature type="domain" description="GP-PDE" evidence="1">
    <location>
        <begin position="8"/>
        <end position="251"/>
    </location>
</feature>
<dbReference type="Proteomes" id="UP000199125">
    <property type="component" value="Unassembled WGS sequence"/>
</dbReference>
<evidence type="ECO:0000313" key="2">
    <source>
        <dbReference type="EMBL" id="SEI04053.1"/>
    </source>
</evidence>
<dbReference type="RefSeq" id="WP_090848320.1">
    <property type="nucleotide sequence ID" value="NZ_FNXG01000004.1"/>
</dbReference>
<proteinExistence type="predicted"/>
<evidence type="ECO:0000259" key="1">
    <source>
        <dbReference type="PROSITE" id="PS51704"/>
    </source>
</evidence>
<accession>A0A1H6MWA7</accession>
<gene>
    <name evidence="2" type="ORF">SAMN04488075_2392</name>
</gene>
<dbReference type="AlphaFoldDB" id="A0A1H6MWA7"/>
<evidence type="ECO:0000313" key="3">
    <source>
        <dbReference type="Proteomes" id="UP000199125"/>
    </source>
</evidence>
<dbReference type="GO" id="GO:0006629">
    <property type="term" value="P:lipid metabolic process"/>
    <property type="evidence" value="ECO:0007669"/>
    <property type="project" value="InterPro"/>
</dbReference>
<dbReference type="STRING" id="65735.SAMN04488075_2392"/>
<dbReference type="InterPro" id="IPR017946">
    <property type="entry name" value="PLC-like_Pdiesterase_TIM-brl"/>
</dbReference>
<dbReference type="PANTHER" id="PTHR46211:SF1">
    <property type="entry name" value="GLYCEROPHOSPHODIESTER PHOSPHODIESTERASE, CYTOPLASMIC"/>
    <property type="match status" value="1"/>
</dbReference>
<dbReference type="EMBL" id="FNXG01000004">
    <property type="protein sequence ID" value="SEI04053.1"/>
    <property type="molecule type" value="Genomic_DNA"/>
</dbReference>
<keyword evidence="3" id="KW-1185">Reference proteome</keyword>
<organism evidence="2 3">
    <name type="scientific">Paracoccus alkenifer</name>
    <dbReference type="NCBI Taxonomy" id="65735"/>
    <lineage>
        <taxon>Bacteria</taxon>
        <taxon>Pseudomonadati</taxon>
        <taxon>Pseudomonadota</taxon>
        <taxon>Alphaproteobacteria</taxon>
        <taxon>Rhodobacterales</taxon>
        <taxon>Paracoccaceae</taxon>
        <taxon>Paracoccus</taxon>
    </lineage>
</organism>